<evidence type="ECO:0000313" key="7">
    <source>
        <dbReference type="EMBL" id="OXE51206.1"/>
    </source>
</evidence>
<dbReference type="InterPro" id="IPR050315">
    <property type="entry name" value="FAD-oxidoreductase_2"/>
</dbReference>
<dbReference type="SUPFAM" id="SSF56425">
    <property type="entry name" value="Succinate dehydrogenase/fumarate reductase flavoprotein, catalytic domain"/>
    <property type="match status" value="1"/>
</dbReference>
<dbReference type="RefSeq" id="WP_066591358.1">
    <property type="nucleotide sequence ID" value="NZ_CAPFQK010000004.1"/>
</dbReference>
<comment type="cofactor">
    <cofactor evidence="1">
        <name>FAD</name>
        <dbReference type="ChEBI" id="CHEBI:57692"/>
    </cofactor>
</comment>
<dbReference type="GO" id="GO:0010181">
    <property type="term" value="F:FMN binding"/>
    <property type="evidence" value="ECO:0007669"/>
    <property type="project" value="InterPro"/>
</dbReference>
<accession>A0A227KRV5</accession>
<keyword evidence="5" id="KW-0732">Signal</keyword>
<organism evidence="7 8">
    <name type="scientific">Turicimonas muris</name>
    <dbReference type="NCBI Taxonomy" id="1796652"/>
    <lineage>
        <taxon>Bacteria</taxon>
        <taxon>Pseudomonadati</taxon>
        <taxon>Pseudomonadota</taxon>
        <taxon>Betaproteobacteria</taxon>
        <taxon>Burkholderiales</taxon>
        <taxon>Sutterellaceae</taxon>
        <taxon>Turicimonas</taxon>
    </lineage>
</organism>
<feature type="signal peptide" evidence="5">
    <location>
        <begin position="1"/>
        <end position="29"/>
    </location>
</feature>
<evidence type="ECO:0000256" key="2">
    <source>
        <dbReference type="ARBA" id="ARBA00022630"/>
    </source>
</evidence>
<keyword evidence="8" id="KW-1185">Reference proteome</keyword>
<evidence type="ECO:0000259" key="6">
    <source>
        <dbReference type="Pfam" id="PF00890"/>
    </source>
</evidence>
<dbReference type="SUPFAM" id="SSF51905">
    <property type="entry name" value="FAD/NAD(P)-binding domain"/>
    <property type="match status" value="1"/>
</dbReference>
<comment type="caution">
    <text evidence="7">The sequence shown here is derived from an EMBL/GenBank/DDBJ whole genome shotgun (WGS) entry which is preliminary data.</text>
</comment>
<dbReference type="EMBL" id="NHMP01000001">
    <property type="protein sequence ID" value="OXE51206.1"/>
    <property type="molecule type" value="Genomic_DNA"/>
</dbReference>
<evidence type="ECO:0000256" key="4">
    <source>
        <dbReference type="ARBA" id="ARBA00023002"/>
    </source>
</evidence>
<dbReference type="InterPro" id="IPR010960">
    <property type="entry name" value="Flavocytochrome_c"/>
</dbReference>
<feature type="chain" id="PRO_5022264576" evidence="5">
    <location>
        <begin position="30"/>
        <end position="495"/>
    </location>
</feature>
<evidence type="ECO:0000256" key="3">
    <source>
        <dbReference type="ARBA" id="ARBA00022827"/>
    </source>
</evidence>
<dbReference type="InterPro" id="IPR027477">
    <property type="entry name" value="Succ_DH/fumarate_Rdtase_cat_sf"/>
</dbReference>
<evidence type="ECO:0000313" key="8">
    <source>
        <dbReference type="Proteomes" id="UP000214610"/>
    </source>
</evidence>
<dbReference type="Pfam" id="PF00890">
    <property type="entry name" value="FAD_binding_2"/>
    <property type="match status" value="1"/>
</dbReference>
<feature type="domain" description="FAD-dependent oxidoreductase 2 FAD-binding" evidence="6">
    <location>
        <begin position="47"/>
        <end position="476"/>
    </location>
</feature>
<dbReference type="InterPro" id="IPR036188">
    <property type="entry name" value="FAD/NAD-bd_sf"/>
</dbReference>
<comment type="similarity">
    <text evidence="5">Belongs to the FAD-dependent oxidoreductase 2 family. FRD/SDH subfamily.</text>
</comment>
<dbReference type="GeneID" id="78363411"/>
<sequence>MSKLTLSRRGLLSAGVVLSVSPIVSGANAQEKKTGLVPEKWDLTTEVLVVGSGGAGLASAVSAAEAGAKVTVIEKLAFVGGNTMISSGYFNAVDPERQKKQGIEDSIEKHIQQTLAGGDGRADPELVRILCTNALGTLHWLEGMGLKFRPDVMQVYGALWPRSHLATEPKGTGFIRVLSDKCKALGVDILTGTKLEKIIRENFDEGRALGVLAIRNGKPFYIRATKGIVLAAGGFAANPKLRALHDPRMLTLTTTNNSACSTGEVMLAANEAGAYLLGLDYIQCNPGCPPGHTSRQALHLDVARYIFVDKRGKRFVSEDARRDVLRDAILNLPEKFGYAIVDSDGFNSYNQIVRDDAMKGLKTGDAFTADTLDELAKKMDVPADQLKKTVAEYNAMVDKQKDPDFGKAPRNLTHKIGKAPYWAALSSMAVHHTMGGVRIDPETRVLDRQGNVIPGLYAAGEITGGIHGTNRLGGNAIADIFTFGRIAGNSAAKQK</sequence>
<name>A0A227KRV5_9BURK</name>
<proteinExistence type="inferred from homology"/>
<protein>
    <submittedName>
        <fullName evidence="7">Flavocytochrome c</fullName>
    </submittedName>
</protein>
<dbReference type="GO" id="GO:0016491">
    <property type="term" value="F:oxidoreductase activity"/>
    <property type="evidence" value="ECO:0007669"/>
    <property type="project" value="UniProtKB-KW"/>
</dbReference>
<evidence type="ECO:0000256" key="1">
    <source>
        <dbReference type="ARBA" id="ARBA00001974"/>
    </source>
</evidence>
<keyword evidence="2 5" id="KW-0285">Flavoprotein</keyword>
<evidence type="ECO:0000256" key="5">
    <source>
        <dbReference type="RuleBase" id="RU366062"/>
    </source>
</evidence>
<dbReference type="InterPro" id="IPR003953">
    <property type="entry name" value="FAD-dep_OxRdtase_2_FAD-bd"/>
</dbReference>
<dbReference type="PRINTS" id="PR00368">
    <property type="entry name" value="FADPNR"/>
</dbReference>
<keyword evidence="3 5" id="KW-0274">FAD</keyword>
<dbReference type="NCBIfam" id="TIGR01813">
    <property type="entry name" value="flavo_cyto_c"/>
    <property type="match status" value="1"/>
</dbReference>
<dbReference type="Gene3D" id="3.50.50.60">
    <property type="entry name" value="FAD/NAD(P)-binding domain"/>
    <property type="match status" value="1"/>
</dbReference>
<reference evidence="8" key="1">
    <citation type="submission" date="2017-05" db="EMBL/GenBank/DDBJ databases">
        <title>Improved OligoMM genomes.</title>
        <authorList>
            <person name="Garzetti D."/>
        </authorList>
    </citation>
    <scope>NUCLEOTIDE SEQUENCE [LARGE SCALE GENOMIC DNA]</scope>
    <source>
        <strain evidence="8">YL45</strain>
    </source>
</reference>
<dbReference type="AlphaFoldDB" id="A0A227KRV5"/>
<dbReference type="Proteomes" id="UP000214610">
    <property type="component" value="Unassembled WGS sequence"/>
</dbReference>
<gene>
    <name evidence="7" type="ORF">ADH67_02620</name>
</gene>
<dbReference type="Gene3D" id="3.90.700.10">
    <property type="entry name" value="Succinate dehydrogenase/fumarate reductase flavoprotein, catalytic domain"/>
    <property type="match status" value="1"/>
</dbReference>
<dbReference type="PANTHER" id="PTHR43400:SF7">
    <property type="entry name" value="FAD-DEPENDENT OXIDOREDUCTASE 2 FAD BINDING DOMAIN-CONTAINING PROTEIN"/>
    <property type="match status" value="1"/>
</dbReference>
<dbReference type="PANTHER" id="PTHR43400">
    <property type="entry name" value="FUMARATE REDUCTASE"/>
    <property type="match status" value="1"/>
</dbReference>
<keyword evidence="4 5" id="KW-0560">Oxidoreductase</keyword>